<feature type="transmembrane region" description="Helical" evidence="1">
    <location>
        <begin position="219"/>
        <end position="236"/>
    </location>
</feature>
<feature type="transmembrane region" description="Helical" evidence="1">
    <location>
        <begin position="248"/>
        <end position="265"/>
    </location>
</feature>
<feature type="transmembrane region" description="Helical" evidence="1">
    <location>
        <begin position="51"/>
        <end position="70"/>
    </location>
</feature>
<accession>A0A8S5S3L1</accession>
<feature type="domain" description="Acyltransferase 3" evidence="2">
    <location>
        <begin position="16"/>
        <end position="361"/>
    </location>
</feature>
<protein>
    <submittedName>
        <fullName evidence="3">Putative acyltransferase</fullName>
    </submittedName>
</protein>
<dbReference type="InterPro" id="IPR050879">
    <property type="entry name" value="Acyltransferase_3"/>
</dbReference>
<proteinExistence type="predicted"/>
<evidence type="ECO:0000259" key="2">
    <source>
        <dbReference type="Pfam" id="PF01757"/>
    </source>
</evidence>
<feature type="transmembrane region" description="Helical" evidence="1">
    <location>
        <begin position="344"/>
        <end position="362"/>
    </location>
</feature>
<feature type="transmembrane region" description="Helical" evidence="1">
    <location>
        <begin position="119"/>
        <end position="138"/>
    </location>
</feature>
<dbReference type="EMBL" id="BK032514">
    <property type="protein sequence ID" value="DAF45287.1"/>
    <property type="molecule type" value="Genomic_DNA"/>
</dbReference>
<dbReference type="InterPro" id="IPR002656">
    <property type="entry name" value="Acyl_transf_3_dom"/>
</dbReference>
<keyword evidence="3" id="KW-0808">Transferase</keyword>
<feature type="transmembrane region" description="Helical" evidence="1">
    <location>
        <begin position="158"/>
        <end position="175"/>
    </location>
</feature>
<name>A0A8S5S3L1_9CAUD</name>
<dbReference type="GO" id="GO:0016747">
    <property type="term" value="F:acyltransferase activity, transferring groups other than amino-acyl groups"/>
    <property type="evidence" value="ECO:0007669"/>
    <property type="project" value="InterPro"/>
</dbReference>
<feature type="transmembrane region" description="Helical" evidence="1">
    <location>
        <begin position="182"/>
        <end position="199"/>
    </location>
</feature>
<feature type="transmembrane region" description="Helical" evidence="1">
    <location>
        <begin position="271"/>
        <end position="292"/>
    </location>
</feature>
<keyword evidence="1" id="KW-1133">Transmembrane helix</keyword>
<dbReference type="PANTHER" id="PTHR23028:SF134">
    <property type="entry name" value="PUTATIVE (AFU_ORTHOLOGUE AFUA_4G08520)-RELATED"/>
    <property type="match status" value="1"/>
</dbReference>
<reference evidence="3" key="1">
    <citation type="journal article" date="2021" name="Proc. Natl. Acad. Sci. U.S.A.">
        <title>A Catalog of Tens of Thousands of Viruses from Human Metagenomes Reveals Hidden Associations with Chronic Diseases.</title>
        <authorList>
            <person name="Tisza M.J."/>
            <person name="Buck C.B."/>
        </authorList>
    </citation>
    <scope>NUCLEOTIDE SEQUENCE</scope>
    <source>
        <strain evidence="3">CtBLh2</strain>
    </source>
</reference>
<keyword evidence="1" id="KW-0472">Membrane</keyword>
<feature type="transmembrane region" description="Helical" evidence="1">
    <location>
        <begin position="90"/>
        <end position="112"/>
    </location>
</feature>
<organism evidence="3">
    <name type="scientific">Siphoviridae sp. ctBLh2</name>
    <dbReference type="NCBI Taxonomy" id="2827803"/>
    <lineage>
        <taxon>Viruses</taxon>
        <taxon>Duplodnaviria</taxon>
        <taxon>Heunggongvirae</taxon>
        <taxon>Uroviricota</taxon>
        <taxon>Caudoviricetes</taxon>
    </lineage>
</organism>
<dbReference type="Pfam" id="PF01757">
    <property type="entry name" value="Acyl_transf_3"/>
    <property type="match status" value="1"/>
</dbReference>
<evidence type="ECO:0000256" key="1">
    <source>
        <dbReference type="SAM" id="Phobius"/>
    </source>
</evidence>
<keyword evidence="3" id="KW-0012">Acyltransferase</keyword>
<feature type="transmembrane region" description="Helical" evidence="1">
    <location>
        <begin position="313"/>
        <end position="332"/>
    </location>
</feature>
<sequence>MNTSSFADTKPHYNLLDGLRGVAALSVIWYHIFEGYAFAGGGATIEGINHGYLAVDFFFMLSGFVISYAYDDRWGSGLTVGNFFRRRLIRLHPMVLFGALLGAVTFLAQGAVTWQGTPVATTSVLLALLCACCFIPAWSGAPWEVRGNSEMFPLNGPSWSLFFEYIGNILYALLIRRLSDRALAALTLLTGAGLTFFALADPQQYGTIGVGWTLDGVNFAGGLVRMLFPFTLGMLLARRFRPVKVRGAFWICSAILVALFLVPALPTDTAVSLNGLFEVACIALVFPLLIRLGASGATTDRFSTGLCRFMGDISFPVYIIHYPFMYLFYAWMIRHGIADFARTWPAALLLFFGNILLAYAALKLYDEPLRRRLAKRFLHRPGR</sequence>
<dbReference type="PANTHER" id="PTHR23028">
    <property type="entry name" value="ACETYLTRANSFERASE"/>
    <property type="match status" value="1"/>
</dbReference>
<keyword evidence="1" id="KW-0812">Transmembrane</keyword>
<evidence type="ECO:0000313" key="3">
    <source>
        <dbReference type="EMBL" id="DAF45287.1"/>
    </source>
</evidence>
<feature type="transmembrane region" description="Helical" evidence="1">
    <location>
        <begin position="20"/>
        <end position="39"/>
    </location>
</feature>